<dbReference type="InterPro" id="IPR007372">
    <property type="entry name" value="Lipid/polyisoprenoid-bd_YceI"/>
</dbReference>
<organism evidence="3 4">
    <name type="scientific">Herbiconiux moechotypicola</name>
    <dbReference type="NCBI Taxonomy" id="637393"/>
    <lineage>
        <taxon>Bacteria</taxon>
        <taxon>Bacillati</taxon>
        <taxon>Actinomycetota</taxon>
        <taxon>Actinomycetes</taxon>
        <taxon>Micrococcales</taxon>
        <taxon>Microbacteriaceae</taxon>
        <taxon>Herbiconiux</taxon>
    </lineage>
</organism>
<proteinExistence type="inferred from homology"/>
<dbReference type="Pfam" id="PF04264">
    <property type="entry name" value="YceI"/>
    <property type="match status" value="1"/>
</dbReference>
<dbReference type="InterPro" id="IPR036761">
    <property type="entry name" value="TTHA0802/YceI-like_sf"/>
</dbReference>
<evidence type="ECO:0000259" key="2">
    <source>
        <dbReference type="Pfam" id="PF04264"/>
    </source>
</evidence>
<keyword evidence="4" id="KW-1185">Reference proteome</keyword>
<evidence type="ECO:0000256" key="1">
    <source>
        <dbReference type="ARBA" id="ARBA00008812"/>
    </source>
</evidence>
<evidence type="ECO:0000313" key="3">
    <source>
        <dbReference type="EMBL" id="GAA2223159.1"/>
    </source>
</evidence>
<dbReference type="Proteomes" id="UP001500929">
    <property type="component" value="Unassembled WGS sequence"/>
</dbReference>
<dbReference type="SUPFAM" id="SSF101874">
    <property type="entry name" value="YceI-like"/>
    <property type="match status" value="1"/>
</dbReference>
<sequence length="226" mass="23123">MNRPAKYTVALIAGVAAVGVVAVVAVPIVSRGAEVDMTATLQQVVPTVFDSPENASGDVETSSWSIDSDSVVGYRMTTGDDLEISGSTDRISGRISVTGDEVSDAEFMVDLSTLVGDDPARAALFDTLIAATGGNSMASFVLTSPVTLPDDGSTDEAVPIVGVLTLRGISNEVSGEAELDFDDETGTISGSIPIDLGSYGIPTSLGPVELDDTAHIDVELVTVPAS</sequence>
<protein>
    <recommendedName>
        <fullName evidence="2">Lipid/polyisoprenoid-binding YceI-like domain-containing protein</fullName>
    </recommendedName>
</protein>
<reference evidence="3 4" key="1">
    <citation type="journal article" date="2019" name="Int. J. Syst. Evol. Microbiol.">
        <title>The Global Catalogue of Microorganisms (GCM) 10K type strain sequencing project: providing services to taxonomists for standard genome sequencing and annotation.</title>
        <authorList>
            <consortium name="The Broad Institute Genomics Platform"/>
            <consortium name="The Broad Institute Genome Sequencing Center for Infectious Disease"/>
            <person name="Wu L."/>
            <person name="Ma J."/>
        </authorList>
    </citation>
    <scope>NUCLEOTIDE SEQUENCE [LARGE SCALE GENOMIC DNA]</scope>
    <source>
        <strain evidence="3 4">JCM 16117</strain>
    </source>
</reference>
<accession>A0ABN3D7M1</accession>
<dbReference type="EMBL" id="BAAAQY010000001">
    <property type="protein sequence ID" value="GAA2223159.1"/>
    <property type="molecule type" value="Genomic_DNA"/>
</dbReference>
<dbReference type="RefSeq" id="WP_259477781.1">
    <property type="nucleotide sequence ID" value="NZ_BAAAQY010000001.1"/>
</dbReference>
<comment type="caution">
    <text evidence="3">The sequence shown here is derived from an EMBL/GenBank/DDBJ whole genome shotgun (WGS) entry which is preliminary data.</text>
</comment>
<gene>
    <name evidence="3" type="ORF">GCM10009851_02770</name>
</gene>
<name>A0ABN3D7M1_9MICO</name>
<comment type="similarity">
    <text evidence="1">Belongs to the UPF0312 family.</text>
</comment>
<feature type="domain" description="Lipid/polyisoprenoid-binding YceI-like" evidence="2">
    <location>
        <begin position="65"/>
        <end position="221"/>
    </location>
</feature>
<dbReference type="Gene3D" id="2.40.128.110">
    <property type="entry name" value="Lipid/polyisoprenoid-binding, YceI-like"/>
    <property type="match status" value="1"/>
</dbReference>
<evidence type="ECO:0000313" key="4">
    <source>
        <dbReference type="Proteomes" id="UP001500929"/>
    </source>
</evidence>